<dbReference type="Gene3D" id="3.40.50.150">
    <property type="entry name" value="Vaccinia Virus protein VP39"/>
    <property type="match status" value="1"/>
</dbReference>
<protein>
    <recommendedName>
        <fullName evidence="4">DNA methylase N-4/N-6 domain-containing protein</fullName>
    </recommendedName>
</protein>
<gene>
    <name evidence="5" type="ORF">HOLleu_02510</name>
</gene>
<dbReference type="GO" id="GO:0003677">
    <property type="term" value="F:DNA binding"/>
    <property type="evidence" value="ECO:0007669"/>
    <property type="project" value="InterPro"/>
</dbReference>
<dbReference type="AlphaFoldDB" id="A0A9Q1HLD7"/>
<dbReference type="GO" id="GO:0008170">
    <property type="term" value="F:N-methyltransferase activity"/>
    <property type="evidence" value="ECO:0007669"/>
    <property type="project" value="InterPro"/>
</dbReference>
<evidence type="ECO:0000256" key="3">
    <source>
        <dbReference type="SAM" id="MobiDB-lite"/>
    </source>
</evidence>
<name>A0A9Q1HLD7_HOLLE</name>
<dbReference type="InterPro" id="IPR029063">
    <property type="entry name" value="SAM-dependent_MTases_sf"/>
</dbReference>
<keyword evidence="1" id="KW-0489">Methyltransferase</keyword>
<evidence type="ECO:0000313" key="6">
    <source>
        <dbReference type="Proteomes" id="UP001152320"/>
    </source>
</evidence>
<feature type="compositionally biased region" description="Acidic residues" evidence="3">
    <location>
        <begin position="650"/>
        <end position="667"/>
    </location>
</feature>
<dbReference type="EMBL" id="JAIZAY010000001">
    <property type="protein sequence ID" value="KAJ8049666.1"/>
    <property type="molecule type" value="Genomic_DNA"/>
</dbReference>
<dbReference type="GO" id="GO:0032259">
    <property type="term" value="P:methylation"/>
    <property type="evidence" value="ECO:0007669"/>
    <property type="project" value="UniProtKB-KW"/>
</dbReference>
<keyword evidence="6" id="KW-1185">Reference proteome</keyword>
<evidence type="ECO:0000259" key="4">
    <source>
        <dbReference type="Pfam" id="PF01555"/>
    </source>
</evidence>
<dbReference type="SUPFAM" id="SSF53335">
    <property type="entry name" value="S-adenosyl-L-methionine-dependent methyltransferases"/>
    <property type="match status" value="1"/>
</dbReference>
<accession>A0A9Q1HLD7</accession>
<keyword evidence="2" id="KW-0808">Transferase</keyword>
<dbReference type="Proteomes" id="UP001152320">
    <property type="component" value="Chromosome 1"/>
</dbReference>
<proteinExistence type="predicted"/>
<evidence type="ECO:0000256" key="2">
    <source>
        <dbReference type="ARBA" id="ARBA00022679"/>
    </source>
</evidence>
<feature type="region of interest" description="Disordered" evidence="3">
    <location>
        <begin position="636"/>
        <end position="667"/>
    </location>
</feature>
<dbReference type="OrthoDB" id="5988050at2759"/>
<dbReference type="InterPro" id="IPR002941">
    <property type="entry name" value="DNA_methylase_N4/N6"/>
</dbReference>
<evidence type="ECO:0000256" key="1">
    <source>
        <dbReference type="ARBA" id="ARBA00022603"/>
    </source>
</evidence>
<sequence>MVGATSVVVTQADVHRAFDFDTSESDIPDIGNSPAQVYSTPARVSFQSQRQLPASPIEEVPMLYKKRKESEISPDDRIMEEVKQNFLGSARVPIGHLKLGIQLREVRETFVQELMSHMTEFHGHFYQPLCVIIDTLDDVTHFRESNASGYHYTVIGGCHNFTAAQRLSEMYPGQEVFKSRYCSIYSNNLSEEARLWLAHRHNKVGEFRHSMTLTDKIQLCRNIYMSQTEIGNDDWQNTLKAILSPGESKSVCKLLIKLAALDAELFRMLQEVLKLCSNGKLKGQKLSMTEIINGPDMKPYVLSTLPALPTSAIMHMLTEVKECRMTIGEMQKEAKLLNKLHTVQRMFMDLLGLRSWNDAREQYPHVTQRQVLEHFCQFNLRSTPAELKVFCSQLMREKDSVSTATFRGRNGVLAYPLLCDAGVLDGEQIARDVPSFSGAALVILDMPQDWNGADVKKFVNTITSININHQMDDFTVAVLSPLKNMAVAELAIKESRHFAEPMSFVYMVPKDDTSDDAKLTECVEGITIARKGRSRRTAWKAGHRRNYLEVKADPYFCIDGNPVDPQQKPVQIYQELVAAFSSPREWVIDACSGTGSASIAALQEGRNTVALEKDERTISSLKLRLSKEVREYLEEAVEEDCTVEDRDVGTEEGDTDTDECDDDTDDA</sequence>
<organism evidence="5 6">
    <name type="scientific">Holothuria leucospilota</name>
    <name type="common">Black long sea cucumber</name>
    <name type="synonym">Mertensiothuria leucospilota</name>
    <dbReference type="NCBI Taxonomy" id="206669"/>
    <lineage>
        <taxon>Eukaryota</taxon>
        <taxon>Metazoa</taxon>
        <taxon>Echinodermata</taxon>
        <taxon>Eleutherozoa</taxon>
        <taxon>Echinozoa</taxon>
        <taxon>Holothuroidea</taxon>
        <taxon>Aspidochirotacea</taxon>
        <taxon>Aspidochirotida</taxon>
        <taxon>Holothuriidae</taxon>
        <taxon>Holothuria</taxon>
    </lineage>
</organism>
<feature type="domain" description="DNA methylase N-4/N-6" evidence="4">
    <location>
        <begin position="556"/>
        <end position="619"/>
    </location>
</feature>
<evidence type="ECO:0000313" key="5">
    <source>
        <dbReference type="EMBL" id="KAJ8049666.1"/>
    </source>
</evidence>
<comment type="caution">
    <text evidence="5">The sequence shown here is derived from an EMBL/GenBank/DDBJ whole genome shotgun (WGS) entry which is preliminary data.</text>
</comment>
<dbReference type="Pfam" id="PF01555">
    <property type="entry name" value="N6_N4_Mtase"/>
    <property type="match status" value="1"/>
</dbReference>
<reference evidence="5" key="1">
    <citation type="submission" date="2021-10" db="EMBL/GenBank/DDBJ databases">
        <title>Tropical sea cucumber genome reveals ecological adaptation and Cuvierian tubules defense mechanism.</title>
        <authorList>
            <person name="Chen T."/>
        </authorList>
    </citation>
    <scope>NUCLEOTIDE SEQUENCE</scope>
    <source>
        <strain evidence="5">Nanhai2018</strain>
        <tissue evidence="5">Muscle</tissue>
    </source>
</reference>